<name>A0AAD3TUU1_9TREE</name>
<feature type="compositionally biased region" description="Polar residues" evidence="1">
    <location>
        <begin position="402"/>
        <end position="412"/>
    </location>
</feature>
<evidence type="ECO:0000313" key="3">
    <source>
        <dbReference type="EMBL" id="GMK57326.1"/>
    </source>
</evidence>
<feature type="compositionally biased region" description="Polar residues" evidence="1">
    <location>
        <begin position="14"/>
        <end position="40"/>
    </location>
</feature>
<evidence type="ECO:0000313" key="4">
    <source>
        <dbReference type="Proteomes" id="UP001222932"/>
    </source>
</evidence>
<dbReference type="PANTHER" id="PTHR24413">
    <property type="entry name" value="SPECKLE-TYPE POZ PROTEIN"/>
    <property type="match status" value="1"/>
</dbReference>
<reference evidence="3" key="2">
    <citation type="submission" date="2023-06" db="EMBL/GenBank/DDBJ databases">
        <authorList>
            <person name="Kobayashi Y."/>
            <person name="Kayamori A."/>
            <person name="Aoki K."/>
            <person name="Shiwa Y."/>
            <person name="Fujita N."/>
            <person name="Sugita T."/>
            <person name="Iwasaki W."/>
            <person name="Tanaka N."/>
            <person name="Takashima M."/>
        </authorList>
    </citation>
    <scope>NUCLEOTIDE SEQUENCE</scope>
    <source>
        <strain evidence="3">HIS016</strain>
    </source>
</reference>
<evidence type="ECO:0000256" key="1">
    <source>
        <dbReference type="SAM" id="MobiDB-lite"/>
    </source>
</evidence>
<feature type="compositionally biased region" description="Polar residues" evidence="1">
    <location>
        <begin position="486"/>
        <end position="499"/>
    </location>
</feature>
<evidence type="ECO:0000259" key="2">
    <source>
        <dbReference type="PROSITE" id="PS50097"/>
    </source>
</evidence>
<dbReference type="SUPFAM" id="SSF54695">
    <property type="entry name" value="POZ domain"/>
    <property type="match status" value="1"/>
</dbReference>
<feature type="compositionally biased region" description="Low complexity" evidence="1">
    <location>
        <begin position="427"/>
        <end position="454"/>
    </location>
</feature>
<reference evidence="3" key="1">
    <citation type="journal article" date="2023" name="BMC Genomics">
        <title>Chromosome-level genome assemblies of Cutaneotrichosporon spp. (Trichosporonales, Basidiomycota) reveal imbalanced evolution between nucleotide sequences and chromosome synteny.</title>
        <authorList>
            <person name="Kobayashi Y."/>
            <person name="Kayamori A."/>
            <person name="Aoki K."/>
            <person name="Shiwa Y."/>
            <person name="Matsutani M."/>
            <person name="Fujita N."/>
            <person name="Sugita T."/>
            <person name="Iwasaki W."/>
            <person name="Tanaka N."/>
            <person name="Takashima M."/>
        </authorList>
    </citation>
    <scope>NUCLEOTIDE SEQUENCE</scope>
    <source>
        <strain evidence="3">HIS016</strain>
    </source>
</reference>
<dbReference type="Proteomes" id="UP001222932">
    <property type="component" value="Unassembled WGS sequence"/>
</dbReference>
<dbReference type="InterPro" id="IPR011333">
    <property type="entry name" value="SKP1/BTB/POZ_sf"/>
</dbReference>
<proteinExistence type="predicted"/>
<feature type="region of interest" description="Disordered" evidence="1">
    <location>
        <begin position="1"/>
        <end position="43"/>
    </location>
</feature>
<feature type="domain" description="BTB" evidence="2">
    <location>
        <begin position="292"/>
        <end position="361"/>
    </location>
</feature>
<protein>
    <recommendedName>
        <fullName evidence="2">BTB domain-containing protein</fullName>
    </recommendedName>
</protein>
<dbReference type="InterPro" id="IPR000210">
    <property type="entry name" value="BTB/POZ_dom"/>
</dbReference>
<gene>
    <name evidence="3" type="ORF">CspeluHIS016_0401600</name>
</gene>
<organism evidence="3 4">
    <name type="scientific">Cutaneotrichosporon spelunceum</name>
    <dbReference type="NCBI Taxonomy" id="1672016"/>
    <lineage>
        <taxon>Eukaryota</taxon>
        <taxon>Fungi</taxon>
        <taxon>Dikarya</taxon>
        <taxon>Basidiomycota</taxon>
        <taxon>Agaricomycotina</taxon>
        <taxon>Tremellomycetes</taxon>
        <taxon>Trichosporonales</taxon>
        <taxon>Trichosporonaceae</taxon>
        <taxon>Cutaneotrichosporon</taxon>
    </lineage>
</organism>
<dbReference type="AlphaFoldDB" id="A0AAD3TUU1"/>
<feature type="region of interest" description="Disordered" evidence="1">
    <location>
        <begin position="394"/>
        <end position="533"/>
    </location>
</feature>
<sequence length="633" mass="69445">MAIRWNPDNPTPLTPTQSVRGRNDASTPTPSRRTNSNHLPSTAYVIPPASRHSHNQELARAPHTNLGFCETKQTAFEWPIKNVRELKTQLDQDAARGRGEDAPDDEDRHEVLAGDEAYFDDLSYKLHLERAPDTIDEYTEGEGVQEPRIMLAIIATWAKYSDIPTDGVFAREVFVGLKQLEMPGERVLGEPEWLWTNSAVASFSKRQEYHEVVLPPLSVLLQDPGVMARDSFSIRIVVKHASEVGLPPLVHTDQQFVSRRITRMNTSLVDSKRTGDVRFICLEHQESSTPTGCVGLMVRRRMVYAHWELLVHTEYFKATLAGGFSEASDAAVTTLIVDDAAFNTVYWVLRWLYTDEILFSATDSVRSVMGQVRVDCAAARRVLNSESWEYAALEEDDDNETRTVQSVSSVGTAPSAGHRSPRPPPVASTASEGSSSRRASAASASTTSTKAQSTPRPPISRNKSASPISTIPRIANATRKPPPSDAVNTAAKSPSTAPTSPAAVGRSLYQSGAPRRPPPPPEPHKHPTLPPTPPSPLAVFFLAHRYGLDGLQTLARDALLRQLTPDSCVAALLATYAFTKLHQAVMDYVIDHWAEVCASPDLERCFQEVSAGVWGENDGGQVLLGLTRRLTGV</sequence>
<comment type="caution">
    <text evidence="3">The sequence shown here is derived from an EMBL/GenBank/DDBJ whole genome shotgun (WGS) entry which is preliminary data.</text>
</comment>
<keyword evidence="4" id="KW-1185">Reference proteome</keyword>
<dbReference type="EMBL" id="BTCM01000004">
    <property type="protein sequence ID" value="GMK57326.1"/>
    <property type="molecule type" value="Genomic_DNA"/>
</dbReference>
<dbReference type="PROSITE" id="PS50097">
    <property type="entry name" value="BTB"/>
    <property type="match status" value="1"/>
</dbReference>
<accession>A0AAD3TUU1</accession>
<dbReference type="Gene3D" id="3.30.710.10">
    <property type="entry name" value="Potassium Channel Kv1.1, Chain A"/>
    <property type="match status" value="2"/>
</dbReference>